<comment type="subcellular location">
    <subcellularLocation>
        <location evidence="1">Cell membrane</location>
        <topology evidence="1">Multi-pass membrane protein</topology>
    </subcellularLocation>
</comment>
<evidence type="ECO:0000256" key="4">
    <source>
        <dbReference type="ARBA" id="ARBA00022989"/>
    </source>
</evidence>
<feature type="transmembrane region" description="Helical" evidence="6">
    <location>
        <begin position="93"/>
        <end position="112"/>
    </location>
</feature>
<name>A0A831PSU8_9EURY</name>
<dbReference type="AlphaFoldDB" id="A0A831PSU8"/>
<dbReference type="Pfam" id="PF06146">
    <property type="entry name" value="PsiE"/>
    <property type="match status" value="1"/>
</dbReference>
<evidence type="ECO:0000256" key="2">
    <source>
        <dbReference type="ARBA" id="ARBA00022475"/>
    </source>
</evidence>
<dbReference type="InterPro" id="IPR020948">
    <property type="entry name" value="P_starv_induced_PsiE-like"/>
</dbReference>
<keyword evidence="4 6" id="KW-1133">Transmembrane helix</keyword>
<feature type="transmembrane region" description="Helical" evidence="6">
    <location>
        <begin position="118"/>
        <end position="138"/>
    </location>
</feature>
<gene>
    <name evidence="7" type="ORF">ENN52_06340</name>
</gene>
<proteinExistence type="predicted"/>
<evidence type="ECO:0000256" key="6">
    <source>
        <dbReference type="SAM" id="Phobius"/>
    </source>
</evidence>
<keyword evidence="2" id="KW-1003">Cell membrane</keyword>
<evidence type="ECO:0008006" key="8">
    <source>
        <dbReference type="Google" id="ProtNLM"/>
    </source>
</evidence>
<protein>
    <recommendedName>
        <fullName evidence="8">Phosphate-starvation-inducible PsiE family protein</fullName>
    </recommendedName>
</protein>
<sequence>MTGPDEEIPQMQWAISAIMRANYLIYFCIAIVLVLLAFASFYDVALEFLQAFEGGFVTTNGILQVLHALLVTIIIIEILETVTAYFRTNQLQVRPILIAGLTAMVRKVLVYGLEPTDLIDVVGTVAVIAVLTAAIAVVGREREV</sequence>
<feature type="transmembrane region" description="Helical" evidence="6">
    <location>
        <begin position="62"/>
        <end position="86"/>
    </location>
</feature>
<dbReference type="GO" id="GO:0005886">
    <property type="term" value="C:plasma membrane"/>
    <property type="evidence" value="ECO:0007669"/>
    <property type="project" value="UniProtKB-SubCell"/>
</dbReference>
<reference evidence="7" key="1">
    <citation type="journal article" date="2020" name="mSystems">
        <title>Genome- and Community-Level Interaction Insights into Carbon Utilization and Element Cycling Functions of Hydrothermarchaeota in Hydrothermal Sediment.</title>
        <authorList>
            <person name="Zhou Z."/>
            <person name="Liu Y."/>
            <person name="Xu W."/>
            <person name="Pan J."/>
            <person name="Luo Z.H."/>
            <person name="Li M."/>
        </authorList>
    </citation>
    <scope>NUCLEOTIDE SEQUENCE</scope>
    <source>
        <strain evidence="7">SpSt-1183</strain>
    </source>
</reference>
<dbReference type="Proteomes" id="UP000885648">
    <property type="component" value="Unassembled WGS sequence"/>
</dbReference>
<accession>A0A831PSU8</accession>
<comment type="caution">
    <text evidence="7">The sequence shown here is derived from an EMBL/GenBank/DDBJ whole genome shotgun (WGS) entry which is preliminary data.</text>
</comment>
<evidence type="ECO:0000256" key="5">
    <source>
        <dbReference type="ARBA" id="ARBA00023136"/>
    </source>
</evidence>
<evidence type="ECO:0000313" key="7">
    <source>
        <dbReference type="EMBL" id="HDS63725.1"/>
    </source>
</evidence>
<organism evidence="7">
    <name type="scientific">Methanofollis liminatans</name>
    <dbReference type="NCBI Taxonomy" id="2201"/>
    <lineage>
        <taxon>Archaea</taxon>
        <taxon>Methanobacteriati</taxon>
        <taxon>Methanobacteriota</taxon>
        <taxon>Stenosarchaea group</taxon>
        <taxon>Methanomicrobia</taxon>
        <taxon>Methanomicrobiales</taxon>
        <taxon>Methanomicrobiaceae</taxon>
        <taxon>Methanofollis</taxon>
    </lineage>
</organism>
<keyword evidence="3 6" id="KW-0812">Transmembrane</keyword>
<keyword evidence="5 6" id="KW-0472">Membrane</keyword>
<dbReference type="EMBL" id="DSBY01000257">
    <property type="protein sequence ID" value="HDS63725.1"/>
    <property type="molecule type" value="Genomic_DNA"/>
</dbReference>
<evidence type="ECO:0000256" key="3">
    <source>
        <dbReference type="ARBA" id="ARBA00022692"/>
    </source>
</evidence>
<feature type="transmembrane region" description="Helical" evidence="6">
    <location>
        <begin position="21"/>
        <end position="42"/>
    </location>
</feature>
<evidence type="ECO:0000256" key="1">
    <source>
        <dbReference type="ARBA" id="ARBA00004651"/>
    </source>
</evidence>